<dbReference type="Proteomes" id="UP000004947">
    <property type="component" value="Unassembled WGS sequence"/>
</dbReference>
<dbReference type="Pfam" id="PF04230">
    <property type="entry name" value="PS_pyruv_trans"/>
    <property type="match status" value="1"/>
</dbReference>
<dbReference type="RefSeq" id="WP_007278041.1">
    <property type="nucleotide sequence ID" value="NZ_ABCK01000006.1"/>
</dbReference>
<dbReference type="AlphaFoldDB" id="A6DJH0"/>
<proteinExistence type="predicted"/>
<keyword evidence="3" id="KW-1185">Reference proteome</keyword>
<protein>
    <submittedName>
        <fullName evidence="2">Pyruvyl-transferase</fullName>
    </submittedName>
</protein>
<dbReference type="STRING" id="313628.LNTAR_11846"/>
<name>A6DJH0_9BACT</name>
<gene>
    <name evidence="2" type="ORF">LNTAR_11846</name>
</gene>
<keyword evidence="2" id="KW-0808">Transferase</keyword>
<dbReference type="OrthoDB" id="3199616at2"/>
<dbReference type="GO" id="GO:0016740">
    <property type="term" value="F:transferase activity"/>
    <property type="evidence" value="ECO:0007669"/>
    <property type="project" value="UniProtKB-KW"/>
</dbReference>
<dbReference type="InterPro" id="IPR007345">
    <property type="entry name" value="Polysacch_pyruvyl_Trfase"/>
</dbReference>
<evidence type="ECO:0000313" key="3">
    <source>
        <dbReference type="Proteomes" id="UP000004947"/>
    </source>
</evidence>
<evidence type="ECO:0000259" key="1">
    <source>
        <dbReference type="Pfam" id="PF04230"/>
    </source>
</evidence>
<feature type="domain" description="Polysaccharide pyruvyl transferase" evidence="1">
    <location>
        <begin position="14"/>
        <end position="334"/>
    </location>
</feature>
<sequence length="413" mass="45809">MKILLGGVPFGRNNIGDEAILEGIVTMVREIKPEAEICVSTDDGVETQKLLKVKTCPLFGFSHVNYDRQKAQDTIKDHDLFIWSGATGLSDYPDDAMEILSMCKNANTPYVVFGTGMNSELNPAKFTLQPGRKKNLLSNLSKLTAHTLDFTGLYENHQVKKMHSKMHSMLAGAELIALRNQDSCNNLSRTCPGLNIARGADLALQLSSSQGALSRLDETSRFLLGQKRKKIAVCISAQRCVNNLLDLAKKMDSWIEKFSANIFFIPMNPISDAELMTQIKGLMNHKENCTVVKGCNQASEVVTLAAEMDTIISSRLHLLILGSINHVPLIGISRGSKVDTFLERYDLRSCGSVEHVDLNLMEEQLKTFLKNKADFGLKSQKVRANMTKDLKLALDMLHSVIELTEEKLHARSA</sequence>
<dbReference type="EMBL" id="ABCK01000006">
    <property type="protein sequence ID" value="EDM28044.1"/>
    <property type="molecule type" value="Genomic_DNA"/>
</dbReference>
<comment type="caution">
    <text evidence="2">The sequence shown here is derived from an EMBL/GenBank/DDBJ whole genome shotgun (WGS) entry which is preliminary data.</text>
</comment>
<accession>A6DJH0</accession>
<dbReference type="PANTHER" id="PTHR36836">
    <property type="entry name" value="COLANIC ACID BIOSYNTHESIS PROTEIN WCAK"/>
    <property type="match status" value="1"/>
</dbReference>
<evidence type="ECO:0000313" key="2">
    <source>
        <dbReference type="EMBL" id="EDM28044.1"/>
    </source>
</evidence>
<reference evidence="2 3" key="1">
    <citation type="journal article" date="2010" name="J. Bacteriol.">
        <title>Genome sequence of Lentisphaera araneosa HTCC2155T, the type species of the order Lentisphaerales in the phylum Lentisphaerae.</title>
        <authorList>
            <person name="Thrash J.C."/>
            <person name="Cho J.C."/>
            <person name="Vergin K.L."/>
            <person name="Morris R.M."/>
            <person name="Giovannoni S.J."/>
        </authorList>
    </citation>
    <scope>NUCLEOTIDE SEQUENCE [LARGE SCALE GENOMIC DNA]</scope>
    <source>
        <strain evidence="2 3">HTCC2155</strain>
    </source>
</reference>
<dbReference type="PANTHER" id="PTHR36836:SF1">
    <property type="entry name" value="COLANIC ACID BIOSYNTHESIS PROTEIN WCAK"/>
    <property type="match status" value="1"/>
</dbReference>
<organism evidence="2 3">
    <name type="scientific">Lentisphaera araneosa HTCC2155</name>
    <dbReference type="NCBI Taxonomy" id="313628"/>
    <lineage>
        <taxon>Bacteria</taxon>
        <taxon>Pseudomonadati</taxon>
        <taxon>Lentisphaerota</taxon>
        <taxon>Lentisphaeria</taxon>
        <taxon>Lentisphaerales</taxon>
        <taxon>Lentisphaeraceae</taxon>
        <taxon>Lentisphaera</taxon>
    </lineage>
</organism>
<dbReference type="eggNOG" id="COG2327">
    <property type="taxonomic scope" value="Bacteria"/>
</dbReference>